<dbReference type="Gene3D" id="3.90.660.20">
    <property type="entry name" value="Protoporphyrinogen oxidase, mitochondrial, domain 2"/>
    <property type="match status" value="1"/>
</dbReference>
<gene>
    <name evidence="14" type="primary">hemG</name>
    <name evidence="14" type="ORF">HJ588_11615</name>
</gene>
<proteinExistence type="inferred from homology"/>
<protein>
    <recommendedName>
        <fullName evidence="7 12">Coproporphyrinogen III oxidase</fullName>
        <ecNumber evidence="6 12">1.3.3.15</ecNumber>
    </recommendedName>
</protein>
<dbReference type="UniPathway" id="UPA00252"/>
<dbReference type="SUPFAM" id="SSF54373">
    <property type="entry name" value="FAD-linked reductases, C-terminal domain"/>
    <property type="match status" value="1"/>
</dbReference>
<dbReference type="Gene3D" id="3.50.50.60">
    <property type="entry name" value="FAD/NAD(P)-binding domain"/>
    <property type="match status" value="1"/>
</dbReference>
<dbReference type="GO" id="GO:0006783">
    <property type="term" value="P:heme biosynthetic process"/>
    <property type="evidence" value="ECO:0007669"/>
    <property type="project" value="UniProtKB-UniRule"/>
</dbReference>
<evidence type="ECO:0000256" key="9">
    <source>
        <dbReference type="ARBA" id="ARBA00022827"/>
    </source>
</evidence>
<reference evidence="14 15" key="1">
    <citation type="submission" date="2020-05" db="EMBL/GenBank/DDBJ databases">
        <title>Flexivirga sp. ID2601S isolated from air conditioner.</title>
        <authorList>
            <person name="Kim D.H."/>
        </authorList>
    </citation>
    <scope>NUCLEOTIDE SEQUENCE [LARGE SCALE GENOMIC DNA]</scope>
    <source>
        <strain evidence="14 15">ID2601S</strain>
    </source>
</reference>
<evidence type="ECO:0000259" key="13">
    <source>
        <dbReference type="Pfam" id="PF01593"/>
    </source>
</evidence>
<evidence type="ECO:0000256" key="3">
    <source>
        <dbReference type="ARBA" id="ARBA00002185"/>
    </source>
</evidence>
<evidence type="ECO:0000256" key="12">
    <source>
        <dbReference type="RuleBase" id="RU364052"/>
    </source>
</evidence>
<organism evidence="14 15">
    <name type="scientific">Flexivirga aerilata</name>
    <dbReference type="NCBI Taxonomy" id="1656889"/>
    <lineage>
        <taxon>Bacteria</taxon>
        <taxon>Bacillati</taxon>
        <taxon>Actinomycetota</taxon>
        <taxon>Actinomycetes</taxon>
        <taxon>Micrococcales</taxon>
        <taxon>Dermacoccaceae</taxon>
        <taxon>Flexivirga</taxon>
    </lineage>
</organism>
<dbReference type="GO" id="GO:0004729">
    <property type="term" value="F:oxygen-dependent protoporphyrinogen oxidase activity"/>
    <property type="evidence" value="ECO:0007669"/>
    <property type="project" value="UniProtKB-UniRule"/>
</dbReference>
<keyword evidence="8 12" id="KW-0285">Flavoprotein</keyword>
<name>A0A849AJA3_9MICO</name>
<evidence type="ECO:0000313" key="14">
    <source>
        <dbReference type="EMBL" id="NNG39917.1"/>
    </source>
</evidence>
<evidence type="ECO:0000256" key="7">
    <source>
        <dbReference type="ARBA" id="ARBA00019046"/>
    </source>
</evidence>
<evidence type="ECO:0000256" key="6">
    <source>
        <dbReference type="ARBA" id="ARBA00012402"/>
    </source>
</evidence>
<dbReference type="PANTHER" id="PTHR42923:SF3">
    <property type="entry name" value="PROTOPORPHYRINOGEN OXIDASE"/>
    <property type="match status" value="1"/>
</dbReference>
<dbReference type="Pfam" id="PF01593">
    <property type="entry name" value="Amino_oxidase"/>
    <property type="match status" value="1"/>
</dbReference>
<keyword evidence="12" id="KW-0963">Cytoplasm</keyword>
<comment type="pathway">
    <text evidence="4 12">Porphyrin-containing compound metabolism; protoheme biosynthesis.</text>
</comment>
<evidence type="ECO:0000256" key="8">
    <source>
        <dbReference type="ARBA" id="ARBA00022630"/>
    </source>
</evidence>
<dbReference type="EC" id="1.3.3.15" evidence="6 12"/>
<comment type="subcellular location">
    <subcellularLocation>
        <location evidence="12">Cytoplasm</location>
    </subcellularLocation>
</comment>
<dbReference type="Gene3D" id="1.10.3110.10">
    <property type="entry name" value="protoporphyrinogen ix oxidase, domain 3"/>
    <property type="match status" value="1"/>
</dbReference>
<comment type="cofactor">
    <cofactor evidence="2 12">
        <name>FAD</name>
        <dbReference type="ChEBI" id="CHEBI:57692"/>
    </cofactor>
</comment>
<comment type="catalytic activity">
    <reaction evidence="1">
        <text>coproporphyrinogen III + 3 O2 = coproporphyrin III + 3 H2O2</text>
        <dbReference type="Rhea" id="RHEA:43436"/>
        <dbReference type="ChEBI" id="CHEBI:15379"/>
        <dbReference type="ChEBI" id="CHEBI:16240"/>
        <dbReference type="ChEBI" id="CHEBI:57309"/>
        <dbReference type="ChEBI" id="CHEBI:131725"/>
        <dbReference type="EC" id="1.3.3.15"/>
    </reaction>
    <physiologicalReaction direction="left-to-right" evidence="1">
        <dbReference type="Rhea" id="RHEA:43437"/>
    </physiologicalReaction>
</comment>
<dbReference type="AlphaFoldDB" id="A0A849AJA3"/>
<dbReference type="Proteomes" id="UP000557772">
    <property type="component" value="Unassembled WGS sequence"/>
</dbReference>
<dbReference type="EMBL" id="JABENB010000001">
    <property type="protein sequence ID" value="NNG39917.1"/>
    <property type="molecule type" value="Genomic_DNA"/>
</dbReference>
<evidence type="ECO:0000256" key="10">
    <source>
        <dbReference type="ARBA" id="ARBA00023002"/>
    </source>
</evidence>
<evidence type="ECO:0000256" key="1">
    <source>
        <dbReference type="ARBA" id="ARBA00001755"/>
    </source>
</evidence>
<keyword evidence="11 12" id="KW-0350">Heme biosynthesis</keyword>
<comment type="function">
    <text evidence="3 12">Involved in coproporphyrin-dependent heme b biosynthesis. Catalyzes the oxidation of coproporphyrinogen III to coproporphyrin III.</text>
</comment>
<keyword evidence="10 12" id="KW-0560">Oxidoreductase</keyword>
<sequence length="464" mass="47294">MAIIGGGISGLSAALESAASGHEVVVLEGSAQVGGKLRTAQVAGHRVDVGAESMLARRPEALELLADLDLAPVHPAAVGASVWSHGALDPMPPGTLLGVPSDPARLRPLLSEAEVARAALEEPVAVEHDLTVGDLVERALGAAVVDRLVEPLLGGVYAGHARRLSAQACAPALFAVAQRGESLTEAARAAARRARAGGAGPVFAGLRGGVGSLPDRIVDALAQRHVQVRTDAVVRELSRRPEGWQVVVGETRTPEALDVDAVVLATPARPTARLLQQVAPEASTLLGDIDYASMAIVTFAFAAAESAAFAGSSGFLVPPVEGRAIKASTFSSTKWPWLADAAPGVVFARVSLGRQGEEAELQRSDEELAAAGLADLRAALGAAPDPIDVHVQRWGGALPQYAVGHLDRVARVRTAVAEHAGLAVAGAAYDGVGIPACIGSGRRAAAEVLDHLAGASAARGRMGA</sequence>
<evidence type="ECO:0000256" key="5">
    <source>
        <dbReference type="ARBA" id="ARBA00008310"/>
    </source>
</evidence>
<comment type="similarity">
    <text evidence="5 12">Belongs to the protoporphyrinogen/coproporphyrinogen oxidase family. Coproporphyrinogen III oxidase subfamily.</text>
</comment>
<evidence type="ECO:0000313" key="15">
    <source>
        <dbReference type="Proteomes" id="UP000557772"/>
    </source>
</evidence>
<evidence type="ECO:0000256" key="2">
    <source>
        <dbReference type="ARBA" id="ARBA00001974"/>
    </source>
</evidence>
<dbReference type="NCBIfam" id="TIGR00562">
    <property type="entry name" value="proto_IX_ox"/>
    <property type="match status" value="1"/>
</dbReference>
<accession>A0A849AJA3</accession>
<dbReference type="GO" id="GO:0005737">
    <property type="term" value="C:cytoplasm"/>
    <property type="evidence" value="ECO:0007669"/>
    <property type="project" value="UniProtKB-SubCell"/>
</dbReference>
<dbReference type="InterPro" id="IPR002937">
    <property type="entry name" value="Amino_oxidase"/>
</dbReference>
<keyword evidence="9 12" id="KW-0274">FAD</keyword>
<dbReference type="SUPFAM" id="SSF51905">
    <property type="entry name" value="FAD/NAD(P)-binding domain"/>
    <property type="match status" value="1"/>
</dbReference>
<comment type="caution">
    <text evidence="14">The sequence shown here is derived from an EMBL/GenBank/DDBJ whole genome shotgun (WGS) entry which is preliminary data.</text>
</comment>
<dbReference type="PANTHER" id="PTHR42923">
    <property type="entry name" value="PROTOPORPHYRINOGEN OXIDASE"/>
    <property type="match status" value="1"/>
</dbReference>
<evidence type="ECO:0000256" key="4">
    <source>
        <dbReference type="ARBA" id="ARBA00004744"/>
    </source>
</evidence>
<keyword evidence="15" id="KW-1185">Reference proteome</keyword>
<evidence type="ECO:0000256" key="11">
    <source>
        <dbReference type="ARBA" id="ARBA00023133"/>
    </source>
</evidence>
<dbReference type="InterPro" id="IPR036188">
    <property type="entry name" value="FAD/NAD-bd_sf"/>
</dbReference>
<feature type="domain" description="Amine oxidase" evidence="13">
    <location>
        <begin position="8"/>
        <end position="449"/>
    </location>
</feature>
<dbReference type="InterPro" id="IPR004572">
    <property type="entry name" value="Protoporphyrinogen_oxidase"/>
</dbReference>
<dbReference type="InterPro" id="IPR050464">
    <property type="entry name" value="Zeta_carotene_desat/Oxidored"/>
</dbReference>